<dbReference type="Pfam" id="PF02547">
    <property type="entry name" value="Queuosine_synth"/>
    <property type="match status" value="1"/>
</dbReference>
<dbReference type="PANTHER" id="PTHR30307:SF0">
    <property type="entry name" value="S-ADENOSYLMETHIONINE:TRNA RIBOSYLTRANSFERASE-ISOMERASE"/>
    <property type="match status" value="1"/>
</dbReference>
<name>A0A2V4A2R2_9BACT</name>
<dbReference type="PANTHER" id="PTHR30307">
    <property type="entry name" value="S-ADENOSYLMETHIONINE:TRNA RIBOSYLTRANSFERASE-ISOMERASE"/>
    <property type="match status" value="1"/>
</dbReference>
<protein>
    <recommendedName>
        <fullName evidence="5">S-adenosylmethionine:tRNA ribosyltransferase-isomerase</fullName>
        <ecNumber evidence="5">2.4.99.17</ecNumber>
    </recommendedName>
    <alternativeName>
        <fullName evidence="5">Queuosine biosynthesis protein QueA</fullName>
    </alternativeName>
</protein>
<dbReference type="Gene3D" id="2.40.10.240">
    <property type="entry name" value="QueA-like"/>
    <property type="match status" value="1"/>
</dbReference>
<comment type="pathway">
    <text evidence="5">tRNA modification; tRNA-queuosine biosynthesis.</text>
</comment>
<accession>A0A2V4A2R2</accession>
<dbReference type="GO" id="GO:0051075">
    <property type="term" value="F:S-adenosylmethionine:tRNA ribosyltransferase-isomerase activity"/>
    <property type="evidence" value="ECO:0007669"/>
    <property type="project" value="UniProtKB-EC"/>
</dbReference>
<comment type="subunit">
    <text evidence="5">Monomer.</text>
</comment>
<dbReference type="InterPro" id="IPR003699">
    <property type="entry name" value="QueA"/>
</dbReference>
<dbReference type="UniPathway" id="UPA00392"/>
<organism evidence="6 7">
    <name type="scientific">Marinifilum breve</name>
    <dbReference type="NCBI Taxonomy" id="2184082"/>
    <lineage>
        <taxon>Bacteria</taxon>
        <taxon>Pseudomonadati</taxon>
        <taxon>Bacteroidota</taxon>
        <taxon>Bacteroidia</taxon>
        <taxon>Marinilabiliales</taxon>
        <taxon>Marinifilaceae</taxon>
    </lineage>
</organism>
<keyword evidence="4 5" id="KW-0671">Queuosine biosynthesis</keyword>
<dbReference type="Gene3D" id="3.40.1780.10">
    <property type="entry name" value="QueA-like"/>
    <property type="match status" value="1"/>
</dbReference>
<dbReference type="EC" id="2.4.99.17" evidence="5"/>
<evidence type="ECO:0000256" key="2">
    <source>
        <dbReference type="ARBA" id="ARBA00022679"/>
    </source>
</evidence>
<dbReference type="AlphaFoldDB" id="A0A2V4A2R2"/>
<keyword evidence="2 5" id="KW-0808">Transferase</keyword>
<evidence type="ECO:0000256" key="4">
    <source>
        <dbReference type="ARBA" id="ARBA00022785"/>
    </source>
</evidence>
<comment type="catalytic activity">
    <reaction evidence="5">
        <text>7-aminomethyl-7-carbaguanosine(34) in tRNA + S-adenosyl-L-methionine = epoxyqueuosine(34) in tRNA + adenine + L-methionine + 2 H(+)</text>
        <dbReference type="Rhea" id="RHEA:32155"/>
        <dbReference type="Rhea" id="RHEA-COMP:10342"/>
        <dbReference type="Rhea" id="RHEA-COMP:18582"/>
        <dbReference type="ChEBI" id="CHEBI:15378"/>
        <dbReference type="ChEBI" id="CHEBI:16708"/>
        <dbReference type="ChEBI" id="CHEBI:57844"/>
        <dbReference type="ChEBI" id="CHEBI:59789"/>
        <dbReference type="ChEBI" id="CHEBI:82833"/>
        <dbReference type="ChEBI" id="CHEBI:194443"/>
        <dbReference type="EC" id="2.4.99.17"/>
    </reaction>
</comment>
<comment type="subcellular location">
    <subcellularLocation>
        <location evidence="5">Cytoplasm</location>
    </subcellularLocation>
</comment>
<comment type="similarity">
    <text evidence="5">Belongs to the QueA family.</text>
</comment>
<evidence type="ECO:0000256" key="3">
    <source>
        <dbReference type="ARBA" id="ARBA00022691"/>
    </source>
</evidence>
<dbReference type="RefSeq" id="WP_110359163.1">
    <property type="nucleotide sequence ID" value="NZ_QFLI01000001.1"/>
</dbReference>
<dbReference type="InterPro" id="IPR036100">
    <property type="entry name" value="QueA_sf"/>
</dbReference>
<reference evidence="6 7" key="1">
    <citation type="submission" date="2018-05" db="EMBL/GenBank/DDBJ databases">
        <title>Marinifilum breve JC075T sp. nov., a marine bacterium isolated from Yongle Blue Hole in the South China Sea.</title>
        <authorList>
            <person name="Fu T."/>
        </authorList>
    </citation>
    <scope>NUCLEOTIDE SEQUENCE [LARGE SCALE GENOMIC DNA]</scope>
    <source>
        <strain evidence="6 7">JC075</strain>
    </source>
</reference>
<dbReference type="SUPFAM" id="SSF111337">
    <property type="entry name" value="QueA-like"/>
    <property type="match status" value="1"/>
</dbReference>
<keyword evidence="3 5" id="KW-0949">S-adenosyl-L-methionine</keyword>
<dbReference type="InterPro" id="IPR042119">
    <property type="entry name" value="QueA_dom2"/>
</dbReference>
<comment type="function">
    <text evidence="5">Transfers and isomerizes the ribose moiety from AdoMet to the 7-aminomethyl group of 7-deazaguanine (preQ1-tRNA) to give epoxyqueuosine (oQ-tRNA).</text>
</comment>
<sequence length="415" mass="47459">MEINTENKTLETQQIEIANFTYDLPDHRIAKHPLQNRDLSKLLIYRNGEINESVFNQLPEEIEAGTKMVYNNTKVIQARLIFHKETGARVEIFCLEPLNPADYNLAFQATQKSTWKCIVGNSKKWKSGVLSMSFFVDEKEYQLQAERVQLLDGAQEIQFSWNHDELSFSEVLEQTGKIPIPPYLNRDTEEGDLVRYQTVYSKFEGSVAAPTAGLHFTDKVFAEMDTKGIEREELTLHVGAGTFKPVKSDQIGDHEMHTEHIQVTAESLRSIAAAKNGVIAVGTTSVRTLESLYWMGVKILNKAEDPKLLKQWEAYELPKNYTVEESFQAICTYMDENEISLFNAATQIIIAPGYDFKVIKGLVTNFHQPQSTLLLLISALVGDDWRKIYQYALENEFRFLSYGDSSLLMRRERFA</sequence>
<keyword evidence="1 5" id="KW-0963">Cytoplasm</keyword>
<evidence type="ECO:0000313" key="7">
    <source>
        <dbReference type="Proteomes" id="UP000248079"/>
    </source>
</evidence>
<keyword evidence="7" id="KW-1185">Reference proteome</keyword>
<proteinExistence type="inferred from homology"/>
<evidence type="ECO:0000256" key="5">
    <source>
        <dbReference type="HAMAP-Rule" id="MF_00113"/>
    </source>
</evidence>
<dbReference type="Proteomes" id="UP000248079">
    <property type="component" value="Unassembled WGS sequence"/>
</dbReference>
<dbReference type="EMBL" id="QFLI01000001">
    <property type="protein sequence ID" value="PXY03006.1"/>
    <property type="molecule type" value="Genomic_DNA"/>
</dbReference>
<dbReference type="GO" id="GO:0008616">
    <property type="term" value="P:tRNA queuosine(34) biosynthetic process"/>
    <property type="evidence" value="ECO:0007669"/>
    <property type="project" value="UniProtKB-UniRule"/>
</dbReference>
<dbReference type="InterPro" id="IPR042118">
    <property type="entry name" value="QueA_dom1"/>
</dbReference>
<evidence type="ECO:0000256" key="1">
    <source>
        <dbReference type="ARBA" id="ARBA00022490"/>
    </source>
</evidence>
<dbReference type="GO" id="GO:0005737">
    <property type="term" value="C:cytoplasm"/>
    <property type="evidence" value="ECO:0007669"/>
    <property type="project" value="UniProtKB-SubCell"/>
</dbReference>
<dbReference type="OrthoDB" id="9805933at2"/>
<gene>
    <name evidence="5" type="primary">queA</name>
    <name evidence="6" type="ORF">DF185_02635</name>
</gene>
<dbReference type="HAMAP" id="MF_00113">
    <property type="entry name" value="QueA"/>
    <property type="match status" value="1"/>
</dbReference>
<comment type="caution">
    <text evidence="6">The sequence shown here is derived from an EMBL/GenBank/DDBJ whole genome shotgun (WGS) entry which is preliminary data.</text>
</comment>
<evidence type="ECO:0000313" key="6">
    <source>
        <dbReference type="EMBL" id="PXY03006.1"/>
    </source>
</evidence>